<organism evidence="1 2">
    <name type="scientific">Rhodoferax lithotrophicus</name>
    <dbReference type="NCBI Taxonomy" id="2798804"/>
    <lineage>
        <taxon>Bacteria</taxon>
        <taxon>Pseudomonadati</taxon>
        <taxon>Pseudomonadota</taxon>
        <taxon>Betaproteobacteria</taxon>
        <taxon>Burkholderiales</taxon>
        <taxon>Comamonadaceae</taxon>
        <taxon>Rhodoferax</taxon>
    </lineage>
</organism>
<evidence type="ECO:0000313" key="1">
    <source>
        <dbReference type="EMBL" id="BCO29050.1"/>
    </source>
</evidence>
<name>A0ABN6DAK8_9BURK</name>
<accession>A0ABN6DAK8</accession>
<reference evidence="1 2" key="1">
    <citation type="journal article" date="2021" name="Microbiol. Spectr.">
        <title>A Single Bacterium Capable of Oxidation and Reduction of Iron at Circumneutral pH.</title>
        <authorList>
            <person name="Kato S."/>
            <person name="Ohkuma M."/>
        </authorList>
    </citation>
    <scope>NUCLEOTIDE SEQUENCE [LARGE SCALE GENOMIC DNA]</scope>
    <source>
        <strain evidence="1 2">MIZ03</strain>
    </source>
</reference>
<dbReference type="EMBL" id="AP024238">
    <property type="protein sequence ID" value="BCO29050.1"/>
    <property type="molecule type" value="Genomic_DNA"/>
</dbReference>
<sequence>MSMHAALQHQTVRTFRQFFEALTSSQIQPTRGQTTQQPIYSLFSTNIGAIPPTQKPTSTLHWR</sequence>
<keyword evidence="2" id="KW-1185">Reference proteome</keyword>
<dbReference type="Proteomes" id="UP000824366">
    <property type="component" value="Chromosome"/>
</dbReference>
<protein>
    <submittedName>
        <fullName evidence="1">Uncharacterized protein</fullName>
    </submittedName>
</protein>
<gene>
    <name evidence="1" type="ORF">MIZ03_3961</name>
</gene>
<proteinExistence type="predicted"/>
<evidence type="ECO:0000313" key="2">
    <source>
        <dbReference type="Proteomes" id="UP000824366"/>
    </source>
</evidence>